<feature type="domain" description="Chromo" evidence="8">
    <location>
        <begin position="230"/>
        <end position="260"/>
    </location>
</feature>
<dbReference type="GO" id="GO:0016887">
    <property type="term" value="F:ATP hydrolysis activity"/>
    <property type="evidence" value="ECO:0007669"/>
    <property type="project" value="TreeGrafter"/>
</dbReference>
<dbReference type="VEuPathDB" id="TrichDB:TRFO_15153"/>
<dbReference type="SUPFAM" id="SSF54160">
    <property type="entry name" value="Chromo domain-like"/>
    <property type="match status" value="1"/>
</dbReference>
<dbReference type="GO" id="GO:0005634">
    <property type="term" value="C:nucleus"/>
    <property type="evidence" value="ECO:0007669"/>
    <property type="project" value="UniProtKB-SubCell"/>
</dbReference>
<evidence type="ECO:0000256" key="3">
    <source>
        <dbReference type="ARBA" id="ARBA00022741"/>
    </source>
</evidence>
<evidence type="ECO:0000259" key="9">
    <source>
        <dbReference type="PROSITE" id="PS51192"/>
    </source>
</evidence>
<evidence type="ECO:0000256" key="2">
    <source>
        <dbReference type="ARBA" id="ARBA00022737"/>
    </source>
</evidence>
<keyword evidence="6" id="KW-0539">Nucleus</keyword>
<dbReference type="PANTHER" id="PTHR45623:SF11">
    <property type="entry name" value="KISMET, ISOFORM C"/>
    <property type="match status" value="1"/>
</dbReference>
<protein>
    <submittedName>
        <fullName evidence="11">Type III restriction enzyme, res subunit family protein</fullName>
    </submittedName>
</protein>
<dbReference type="Pfam" id="PF00176">
    <property type="entry name" value="SNF2-rel_dom"/>
    <property type="match status" value="1"/>
</dbReference>
<gene>
    <name evidence="11" type="ORF">TRFO_15153</name>
</gene>
<evidence type="ECO:0000259" key="10">
    <source>
        <dbReference type="PROSITE" id="PS51194"/>
    </source>
</evidence>
<dbReference type="PANTHER" id="PTHR45623">
    <property type="entry name" value="CHROMODOMAIN-HELICASE-DNA-BINDING PROTEIN 3-RELATED-RELATED"/>
    <property type="match status" value="1"/>
</dbReference>
<dbReference type="Gene3D" id="3.40.50.10810">
    <property type="entry name" value="Tandem AAA-ATPase domain"/>
    <property type="match status" value="1"/>
</dbReference>
<evidence type="ECO:0000259" key="8">
    <source>
        <dbReference type="PROSITE" id="PS50013"/>
    </source>
</evidence>
<dbReference type="InterPro" id="IPR000330">
    <property type="entry name" value="SNF2_N"/>
</dbReference>
<dbReference type="CDD" id="cd18793">
    <property type="entry name" value="SF2_C_SNF"/>
    <property type="match status" value="1"/>
</dbReference>
<feature type="domain" description="Helicase ATP-binding" evidence="9">
    <location>
        <begin position="319"/>
        <end position="490"/>
    </location>
</feature>
<organism evidence="11 12">
    <name type="scientific">Tritrichomonas foetus</name>
    <dbReference type="NCBI Taxonomy" id="1144522"/>
    <lineage>
        <taxon>Eukaryota</taxon>
        <taxon>Metamonada</taxon>
        <taxon>Parabasalia</taxon>
        <taxon>Tritrichomonadida</taxon>
        <taxon>Tritrichomonadidae</taxon>
        <taxon>Tritrichomonas</taxon>
    </lineage>
</organism>
<dbReference type="SUPFAM" id="SSF52540">
    <property type="entry name" value="P-loop containing nucleoside triphosphate hydrolases"/>
    <property type="match status" value="2"/>
</dbReference>
<dbReference type="GO" id="GO:0003682">
    <property type="term" value="F:chromatin binding"/>
    <property type="evidence" value="ECO:0007669"/>
    <property type="project" value="TreeGrafter"/>
</dbReference>
<name>A0A1J4KTC0_9EUKA</name>
<dbReference type="RefSeq" id="XP_068367627.1">
    <property type="nucleotide sequence ID" value="XM_068498221.1"/>
</dbReference>
<dbReference type="OrthoDB" id="5857104at2759"/>
<dbReference type="InterPro" id="IPR027417">
    <property type="entry name" value="P-loop_NTPase"/>
</dbReference>
<keyword evidence="3" id="KW-0547">Nucleotide-binding</keyword>
<feature type="domain" description="Helicase C-terminal" evidence="10">
    <location>
        <begin position="621"/>
        <end position="779"/>
    </location>
</feature>
<dbReference type="PROSITE" id="PS50013">
    <property type="entry name" value="CHROMO_2"/>
    <property type="match status" value="1"/>
</dbReference>
<evidence type="ECO:0000256" key="5">
    <source>
        <dbReference type="ARBA" id="ARBA00022840"/>
    </source>
</evidence>
<dbReference type="InterPro" id="IPR014001">
    <property type="entry name" value="Helicase_ATP-bd"/>
</dbReference>
<dbReference type="GO" id="GO:0000785">
    <property type="term" value="C:chromatin"/>
    <property type="evidence" value="ECO:0007669"/>
    <property type="project" value="TreeGrafter"/>
</dbReference>
<dbReference type="InterPro" id="IPR002464">
    <property type="entry name" value="DNA/RNA_helicase_DEAH_CS"/>
</dbReference>
<accession>A0A1J4KTC0</accession>
<dbReference type="Gene3D" id="1.10.10.60">
    <property type="entry name" value="Homeodomain-like"/>
    <property type="match status" value="1"/>
</dbReference>
<comment type="subcellular location">
    <subcellularLocation>
        <location evidence="1">Nucleus</location>
    </subcellularLocation>
</comment>
<dbReference type="InterPro" id="IPR016197">
    <property type="entry name" value="Chromo-like_dom_sf"/>
</dbReference>
<keyword evidence="12" id="KW-1185">Reference proteome</keyword>
<keyword evidence="4" id="KW-0378">Hydrolase</keyword>
<keyword evidence="2" id="KW-0677">Repeat</keyword>
<evidence type="ECO:0000313" key="12">
    <source>
        <dbReference type="Proteomes" id="UP000179807"/>
    </source>
</evidence>
<feature type="region of interest" description="Disordered" evidence="7">
    <location>
        <begin position="1446"/>
        <end position="1467"/>
    </location>
</feature>
<evidence type="ECO:0000256" key="1">
    <source>
        <dbReference type="ARBA" id="ARBA00004123"/>
    </source>
</evidence>
<comment type="caution">
    <text evidence="11">The sequence shown here is derived from an EMBL/GenBank/DDBJ whole genome shotgun (WGS) entry which is preliminary data.</text>
</comment>
<dbReference type="Gene3D" id="3.40.50.300">
    <property type="entry name" value="P-loop containing nucleotide triphosphate hydrolases"/>
    <property type="match status" value="1"/>
</dbReference>
<dbReference type="SMART" id="SM00487">
    <property type="entry name" value="DEXDc"/>
    <property type="match status" value="1"/>
</dbReference>
<sequence>MELIKNNKTCTKSVTNDEHSSFNLSNQSLDDSKDTLFSVLPKDIDKNVKSSTESLEFNNIDLMNQNKYNPSILYLKKKKNRKSRKKLKNSSLDCDYEENDIYNNDIDSIARRRNKRVAIQKNYNEYVSTNKIYDDNEGTYDSYNDDNISVPIDTILGIKLSSDPPLYLVRMKNSSNAEAKMMTADQILIHPSGQSQLATFESYASLFGFKQSPSIPFLSVPGNISPPPQKDIDRIITFNRETQLYLVKWVGVTPDNATWEAIVSDQQALLKFQQKQVFHPKIDPIPIIKPYGIGENSLPIYKNGNTLRSYQIEALNWMLFSYFNNKNSILADEMGLGKTVMCIALLNEIVTKLGIRGPFLVIAPLSTLPNWEREISNWTNLDCILFHGSPASKEVIKKYEIFYDPPNQFATKCQIILTNVETVNFEFQFISSIHWHFVIIDEAHRLKNINSKFYQNMFCLRIDHKLLMTGTPIQNNLEEIFALLHFIEPNTFTSIERFQNQYNNCQTAEDVKLLKLALKPYMLRRKKRDVDTNIGSKEETIVEVELTKTQKYYYRLLIDQKSGILTSNKTYVRIRDLHNLAMQLRKVCNHPFLLPKAEDEIVRPGQNPLQVMIESSGKLVFIDKLLSKLKVQNTKVLIFSQMVRVLDILADFLNYRQYQYVRIDGSVTNRQEAIDQFNDPESGVFVFLLCTKAGGVGLNLIAATTVIIYDSDWNPQNDIQAQARCHRIGQTHEVKVYRLITRGTYESEMFERASLKLGLDQAILDTKVDGIKNNISTKEIETLLKKGAYYVYNEDESEIEKFITEDIDEILQRRTKSISHVDTDSSFSKASFIIDKDGDELDVNDKNFWKRLLSNPEMEESEKPISYPRERKTRHSPGFMDISKDETFNVANDLWTPKMRDSLHHSLLLFGYGRWDQIANAIGVLTLDMIIDGSSIILFILSLSLEKPEEHLKYITDRNFKLTTKQRGIMNSDAFCSRKWRNSLHKHADQDVRRLIQLKTLIEWAKNGRKTPDTTCRGKWNNEDDFVLLSLTFMHGWGNWESIFNDPKMGRKKKPSKKFCTSRLIQLIDSLYECHTFHFLQISSDPLPGGNIPKILKILAEIGKNTDMIDDIDGNEICLDTIELLINASKIISTLEPNIPLKFIVNTIERISPNNGAVIAKYLNVEKSKRICRNIKWLQRISDFMKNGIPNLDMIEYIVQTNAHPEWWKSEIHDLFILNYINEKGFYNLGLAVLENENFQKNLTPKEMDYYSFLIERKKKFDFLKAAKGQIGFIFVENRLIEWIENFIHDIGGWNTPKYIDVPEKFQSDIRLPITCSNIIIESIGDGELHMIDNSILFKCKFRSKIYYKNTFYTCKIVTPNEFVIQKGTLKLWRGRTPLEVWGKVDPYFKDNPYETFGFGCDIIQYYYIKTTKSNPFPENYTQPKINFYQTDLIVIPTLTLKSNTRTSRRSNTKSDSDSNDYDFKYE</sequence>
<dbReference type="GeneID" id="94832925"/>
<dbReference type="SMART" id="SM00490">
    <property type="entry name" value="HELICc"/>
    <property type="match status" value="1"/>
</dbReference>
<dbReference type="PROSITE" id="PS51194">
    <property type="entry name" value="HELICASE_CTER"/>
    <property type="match status" value="1"/>
</dbReference>
<dbReference type="EMBL" id="MLAK01000363">
    <property type="protein sequence ID" value="OHT14491.1"/>
    <property type="molecule type" value="Genomic_DNA"/>
</dbReference>
<reference evidence="11" key="1">
    <citation type="submission" date="2016-10" db="EMBL/GenBank/DDBJ databases">
        <authorList>
            <person name="Benchimol M."/>
            <person name="Almeida L.G."/>
            <person name="Vasconcelos A.T."/>
            <person name="Perreira-Neves A."/>
            <person name="Rosa I.A."/>
            <person name="Tasca T."/>
            <person name="Bogo M.R."/>
            <person name="de Souza W."/>
        </authorList>
    </citation>
    <scope>NUCLEOTIDE SEQUENCE [LARGE SCALE GENOMIC DNA]</scope>
    <source>
        <strain evidence="11">K</strain>
    </source>
</reference>
<dbReference type="GO" id="GO:0003677">
    <property type="term" value="F:DNA binding"/>
    <property type="evidence" value="ECO:0007669"/>
    <property type="project" value="TreeGrafter"/>
</dbReference>
<keyword evidence="5" id="KW-0067">ATP-binding</keyword>
<dbReference type="Pfam" id="PF00271">
    <property type="entry name" value="Helicase_C"/>
    <property type="match status" value="1"/>
</dbReference>
<dbReference type="InterPro" id="IPR038718">
    <property type="entry name" value="SNF2-like_sf"/>
</dbReference>
<dbReference type="InterPro" id="IPR001650">
    <property type="entry name" value="Helicase_C-like"/>
</dbReference>
<dbReference type="PROSITE" id="PS00690">
    <property type="entry name" value="DEAH_ATP_HELICASE"/>
    <property type="match status" value="1"/>
</dbReference>
<proteinExistence type="predicted"/>
<evidence type="ECO:0000313" key="11">
    <source>
        <dbReference type="EMBL" id="OHT14491.1"/>
    </source>
</evidence>
<evidence type="ECO:0000256" key="6">
    <source>
        <dbReference type="ARBA" id="ARBA00023242"/>
    </source>
</evidence>
<dbReference type="Proteomes" id="UP000179807">
    <property type="component" value="Unassembled WGS sequence"/>
</dbReference>
<dbReference type="InterPro" id="IPR049730">
    <property type="entry name" value="SNF2/RAD54-like_C"/>
</dbReference>
<dbReference type="GO" id="GO:0042393">
    <property type="term" value="F:histone binding"/>
    <property type="evidence" value="ECO:0007669"/>
    <property type="project" value="TreeGrafter"/>
</dbReference>
<dbReference type="InterPro" id="IPR000953">
    <property type="entry name" value="Chromo/chromo_shadow_dom"/>
</dbReference>
<dbReference type="GO" id="GO:0140658">
    <property type="term" value="F:ATP-dependent chromatin remodeler activity"/>
    <property type="evidence" value="ECO:0007669"/>
    <property type="project" value="TreeGrafter"/>
</dbReference>
<dbReference type="PROSITE" id="PS51192">
    <property type="entry name" value="HELICASE_ATP_BIND_1"/>
    <property type="match status" value="1"/>
</dbReference>
<dbReference type="GO" id="GO:0005524">
    <property type="term" value="F:ATP binding"/>
    <property type="evidence" value="ECO:0007669"/>
    <property type="project" value="UniProtKB-KW"/>
</dbReference>
<evidence type="ECO:0000256" key="4">
    <source>
        <dbReference type="ARBA" id="ARBA00022801"/>
    </source>
</evidence>
<feature type="compositionally biased region" description="Basic and acidic residues" evidence="7">
    <location>
        <begin position="1453"/>
        <end position="1467"/>
    </location>
</feature>
<evidence type="ECO:0000256" key="7">
    <source>
        <dbReference type="SAM" id="MobiDB-lite"/>
    </source>
</evidence>